<feature type="region of interest" description="Disordered" evidence="1">
    <location>
        <begin position="143"/>
        <end position="178"/>
    </location>
</feature>
<feature type="compositionally biased region" description="Basic and acidic residues" evidence="1">
    <location>
        <begin position="69"/>
        <end position="80"/>
    </location>
</feature>
<gene>
    <name evidence="2" type="ORF">ASIM_LOCUS3285</name>
</gene>
<organism evidence="4">
    <name type="scientific">Anisakis simplex</name>
    <name type="common">Herring worm</name>
    <dbReference type="NCBI Taxonomy" id="6269"/>
    <lineage>
        <taxon>Eukaryota</taxon>
        <taxon>Metazoa</taxon>
        <taxon>Ecdysozoa</taxon>
        <taxon>Nematoda</taxon>
        <taxon>Chromadorea</taxon>
        <taxon>Rhabditida</taxon>
        <taxon>Spirurina</taxon>
        <taxon>Ascaridomorpha</taxon>
        <taxon>Ascaridoidea</taxon>
        <taxon>Anisakidae</taxon>
        <taxon>Anisakis</taxon>
        <taxon>Anisakis simplex complex</taxon>
    </lineage>
</organism>
<evidence type="ECO:0000313" key="4">
    <source>
        <dbReference type="WBParaSite" id="ASIM_0000344601-mRNA-1"/>
    </source>
</evidence>
<reference evidence="4" key="1">
    <citation type="submission" date="2017-02" db="UniProtKB">
        <authorList>
            <consortium name="WormBaseParasite"/>
        </authorList>
    </citation>
    <scope>IDENTIFICATION</scope>
</reference>
<feature type="compositionally biased region" description="Polar residues" evidence="1">
    <location>
        <begin position="228"/>
        <end position="241"/>
    </location>
</feature>
<keyword evidence="3" id="KW-1185">Reference proteome</keyword>
<dbReference type="AlphaFoldDB" id="A0A0M3J7A2"/>
<dbReference type="EMBL" id="UYRR01004971">
    <property type="protein sequence ID" value="VDK21492.1"/>
    <property type="molecule type" value="Genomic_DNA"/>
</dbReference>
<sequence>RGLHKLSFTKYARDSSRRFKSETEEGIVERNQPEDKNRPDHENIHNGHYGDRNNFASDLLNNDHGSTNKNKESLSTDKESSYQTAQEDPIECRTNEAQNYQHVQDQDEIPLHRQFLQSPSNDYLEFIKQLTAKKSPILSPTTCRPSEKLPTLGIITSSNRNNNPTKPPNRNNTPREQAQHIARCAPSTAGRGVERVYRLPAHQQRPAVTFDSHPQTIPRSRLAQTRISQRYQSDAPNQPQQSKERERGQKHNQKAIDQFMKNPSYRYRSNSRQRARDKALRRRLSASRLMNRRHRSGSVEKNPETMPVPQRISRSAVRKKPGRRTEERILDWFSKMSLDKQQQIITKYSAKR</sequence>
<feature type="region of interest" description="Disordered" evidence="1">
    <location>
        <begin position="1"/>
        <end position="88"/>
    </location>
</feature>
<accession>A0A0M3J7A2</accession>
<feature type="compositionally biased region" description="Polar residues" evidence="1">
    <location>
        <begin position="54"/>
        <end position="68"/>
    </location>
</feature>
<proteinExistence type="predicted"/>
<evidence type="ECO:0000256" key="1">
    <source>
        <dbReference type="SAM" id="MobiDB-lite"/>
    </source>
</evidence>
<dbReference type="WBParaSite" id="ASIM_0000344601-mRNA-1">
    <property type="protein sequence ID" value="ASIM_0000344601-mRNA-1"/>
    <property type="gene ID" value="ASIM_0000344601"/>
</dbReference>
<protein>
    <submittedName>
        <fullName evidence="2 4">Uncharacterized protein</fullName>
    </submittedName>
</protein>
<reference evidence="2 3" key="2">
    <citation type="submission" date="2018-11" db="EMBL/GenBank/DDBJ databases">
        <authorList>
            <consortium name="Pathogen Informatics"/>
        </authorList>
    </citation>
    <scope>NUCLEOTIDE SEQUENCE [LARGE SCALE GENOMIC DNA]</scope>
</reference>
<feature type="compositionally biased region" description="Basic and acidic residues" evidence="1">
    <location>
        <begin position="11"/>
        <end position="51"/>
    </location>
</feature>
<name>A0A0M3J7A2_ANISI</name>
<feature type="compositionally biased region" description="Basic residues" evidence="1">
    <location>
        <begin position="269"/>
        <end position="296"/>
    </location>
</feature>
<evidence type="ECO:0000313" key="2">
    <source>
        <dbReference type="EMBL" id="VDK21492.1"/>
    </source>
</evidence>
<dbReference type="Proteomes" id="UP000267096">
    <property type="component" value="Unassembled WGS sequence"/>
</dbReference>
<feature type="compositionally biased region" description="Low complexity" evidence="1">
    <location>
        <begin position="159"/>
        <end position="175"/>
    </location>
</feature>
<evidence type="ECO:0000313" key="3">
    <source>
        <dbReference type="Proteomes" id="UP000267096"/>
    </source>
</evidence>
<feature type="region of interest" description="Disordered" evidence="1">
    <location>
        <begin position="228"/>
        <end position="324"/>
    </location>
</feature>